<feature type="region of interest" description="Disordered" evidence="2">
    <location>
        <begin position="1"/>
        <end position="27"/>
    </location>
</feature>
<feature type="repeat" description="RCC1" evidence="1">
    <location>
        <begin position="130"/>
        <end position="180"/>
    </location>
</feature>
<dbReference type="InterPro" id="IPR028641">
    <property type="entry name" value="RCC2"/>
</dbReference>
<dbReference type="InterPro" id="IPR009091">
    <property type="entry name" value="RCC1/BLIP-II"/>
</dbReference>
<sequence length="321" mass="33817">MSASDAEKRAEEGDSDGGGGGGGGEGGGGAVGGELLYCGGTSWETMGRKVVGGATGNLVAPRGSGPSSASTCASSPPDALLVTVWRWMLKVAAILGEEMSLPTIVSQLSKYKIVKASVGKNHTVVVTEDGKSFSFGMNKHGQLGTGSVKNEIEPSPLPCLVSEVTNAVCGADFTVWLSSVEGSSILTAGLPQYGQLGHGTDNEYNAKDSSVKLAYEPQPRHEQLLHFRKKLLSKLLVEQTTQLLLIQMVCLHVSVYHLVSFLWGFGGYGRLGHREQKDEWVPRLVEVFQRHNVLPPNAVVSAGATNSACTGGGGQLYMWGK</sequence>
<accession>A0A6V7NQH4</accession>
<dbReference type="PANTHER" id="PTHR46207">
    <property type="entry name" value="PROTEIN RCC2"/>
    <property type="match status" value="1"/>
</dbReference>
<dbReference type="GO" id="GO:0031267">
    <property type="term" value="F:small GTPase binding"/>
    <property type="evidence" value="ECO:0007669"/>
    <property type="project" value="TreeGrafter"/>
</dbReference>
<dbReference type="AlphaFoldDB" id="A0A6V7NQH4"/>
<dbReference type="PROSITE" id="PS50012">
    <property type="entry name" value="RCC1_3"/>
    <property type="match status" value="2"/>
</dbReference>
<feature type="compositionally biased region" description="Basic and acidic residues" evidence="2">
    <location>
        <begin position="1"/>
        <end position="12"/>
    </location>
</feature>
<proteinExistence type="predicted"/>
<reference evidence="3" key="1">
    <citation type="submission" date="2020-07" db="EMBL/GenBank/DDBJ databases">
        <authorList>
            <person name="Lin J."/>
        </authorList>
    </citation>
    <scope>NUCLEOTIDE SEQUENCE</scope>
</reference>
<feature type="compositionally biased region" description="Gly residues" evidence="2">
    <location>
        <begin position="16"/>
        <end position="27"/>
    </location>
</feature>
<name>A0A6V7NQH4_ANACO</name>
<dbReference type="GO" id="GO:0016020">
    <property type="term" value="C:membrane"/>
    <property type="evidence" value="ECO:0007669"/>
    <property type="project" value="TreeGrafter"/>
</dbReference>
<dbReference type="Pfam" id="PF00415">
    <property type="entry name" value="RCC1"/>
    <property type="match status" value="2"/>
</dbReference>
<dbReference type="Gene3D" id="2.130.10.30">
    <property type="entry name" value="Regulator of chromosome condensation 1/beta-lactamase-inhibitor protein II"/>
    <property type="match status" value="2"/>
</dbReference>
<dbReference type="EMBL" id="LR862141">
    <property type="protein sequence ID" value="CAD1820614.1"/>
    <property type="molecule type" value="Genomic_DNA"/>
</dbReference>
<dbReference type="InterPro" id="IPR000408">
    <property type="entry name" value="Reg_chr_condens"/>
</dbReference>
<organism evidence="3">
    <name type="scientific">Ananas comosus var. bracteatus</name>
    <name type="common">red pineapple</name>
    <dbReference type="NCBI Taxonomy" id="296719"/>
    <lineage>
        <taxon>Eukaryota</taxon>
        <taxon>Viridiplantae</taxon>
        <taxon>Streptophyta</taxon>
        <taxon>Embryophyta</taxon>
        <taxon>Tracheophyta</taxon>
        <taxon>Spermatophyta</taxon>
        <taxon>Magnoliopsida</taxon>
        <taxon>Liliopsida</taxon>
        <taxon>Poales</taxon>
        <taxon>Bromeliaceae</taxon>
        <taxon>Bromelioideae</taxon>
        <taxon>Ananas</taxon>
    </lineage>
</organism>
<dbReference type="PANTHER" id="PTHR46207:SF1">
    <property type="entry name" value="PROTEIN RCC2"/>
    <property type="match status" value="1"/>
</dbReference>
<gene>
    <name evidence="3" type="ORF">CB5_LOCUS3825</name>
</gene>
<evidence type="ECO:0000313" key="3">
    <source>
        <dbReference type="EMBL" id="CAD1820614.1"/>
    </source>
</evidence>
<dbReference type="SUPFAM" id="SSF50985">
    <property type="entry name" value="RCC1/BLIP-II"/>
    <property type="match status" value="1"/>
</dbReference>
<evidence type="ECO:0000256" key="2">
    <source>
        <dbReference type="SAM" id="MobiDB-lite"/>
    </source>
</evidence>
<evidence type="ECO:0000256" key="1">
    <source>
        <dbReference type="PROSITE-ProRule" id="PRU00235"/>
    </source>
</evidence>
<feature type="repeat" description="RCC1" evidence="1">
    <location>
        <begin position="82"/>
        <end position="129"/>
    </location>
</feature>
<protein>
    <submittedName>
        <fullName evidence="3">Uncharacterized protein</fullName>
    </submittedName>
</protein>